<dbReference type="RefSeq" id="XP_003740304.1">
    <property type="nucleotide sequence ID" value="XM_003740256.2"/>
</dbReference>
<name>A0AAJ6QQ83_9ACAR</name>
<dbReference type="AlphaFoldDB" id="A0AAJ6QQ83"/>
<dbReference type="Pfam" id="PF00041">
    <property type="entry name" value="fn3"/>
    <property type="match status" value="3"/>
</dbReference>
<feature type="signal peptide" evidence="3">
    <location>
        <begin position="1"/>
        <end position="19"/>
    </location>
</feature>
<dbReference type="InterPro" id="IPR003961">
    <property type="entry name" value="FN3_dom"/>
</dbReference>
<evidence type="ECO:0000256" key="3">
    <source>
        <dbReference type="SAM" id="SignalP"/>
    </source>
</evidence>
<proteinExistence type="predicted"/>
<feature type="domain" description="Fibronectin type-III" evidence="4">
    <location>
        <begin position="983"/>
        <end position="1081"/>
    </location>
</feature>
<dbReference type="CDD" id="cd00063">
    <property type="entry name" value="FN3"/>
    <property type="match status" value="5"/>
</dbReference>
<dbReference type="InterPro" id="IPR050991">
    <property type="entry name" value="ECM_Regulatory_Proteins"/>
</dbReference>
<dbReference type="Gene3D" id="2.60.40.10">
    <property type="entry name" value="Immunoglobulins"/>
    <property type="match status" value="6"/>
</dbReference>
<organism evidence="5 6">
    <name type="scientific">Galendromus occidentalis</name>
    <name type="common">western predatory mite</name>
    <dbReference type="NCBI Taxonomy" id="34638"/>
    <lineage>
        <taxon>Eukaryota</taxon>
        <taxon>Metazoa</taxon>
        <taxon>Ecdysozoa</taxon>
        <taxon>Arthropoda</taxon>
        <taxon>Chelicerata</taxon>
        <taxon>Arachnida</taxon>
        <taxon>Acari</taxon>
        <taxon>Parasitiformes</taxon>
        <taxon>Mesostigmata</taxon>
        <taxon>Gamasina</taxon>
        <taxon>Phytoseioidea</taxon>
        <taxon>Phytoseiidae</taxon>
        <taxon>Typhlodrominae</taxon>
        <taxon>Galendromus</taxon>
    </lineage>
</organism>
<keyword evidence="2" id="KW-0812">Transmembrane</keyword>
<keyword evidence="2" id="KW-1133">Transmembrane helix</keyword>
<feature type="domain" description="Fibronectin type-III" evidence="4">
    <location>
        <begin position="504"/>
        <end position="594"/>
    </location>
</feature>
<dbReference type="InterPro" id="IPR036116">
    <property type="entry name" value="FN3_sf"/>
</dbReference>
<feature type="domain" description="Fibronectin type-III" evidence="4">
    <location>
        <begin position="788"/>
        <end position="887"/>
    </location>
</feature>
<dbReference type="PANTHER" id="PTHR46708:SF2">
    <property type="entry name" value="FIBRONECTIN TYPE-III DOMAIN-CONTAINING PROTEIN"/>
    <property type="match status" value="1"/>
</dbReference>
<accession>A0AAJ6QQ83</accession>
<evidence type="ECO:0000256" key="2">
    <source>
        <dbReference type="SAM" id="Phobius"/>
    </source>
</evidence>
<evidence type="ECO:0000313" key="5">
    <source>
        <dbReference type="Proteomes" id="UP000694867"/>
    </source>
</evidence>
<dbReference type="SUPFAM" id="SSF49265">
    <property type="entry name" value="Fibronectin type III"/>
    <property type="match status" value="4"/>
</dbReference>
<feature type="domain" description="Fibronectin type-III" evidence="4">
    <location>
        <begin position="313"/>
        <end position="400"/>
    </location>
</feature>
<dbReference type="GeneID" id="100900533"/>
<dbReference type="Proteomes" id="UP000694867">
    <property type="component" value="Unplaced"/>
</dbReference>
<evidence type="ECO:0000256" key="1">
    <source>
        <dbReference type="ARBA" id="ARBA00022737"/>
    </source>
</evidence>
<dbReference type="KEGG" id="goe:100900533"/>
<keyword evidence="1" id="KW-0677">Repeat</keyword>
<reference evidence="6" key="1">
    <citation type="submission" date="2025-08" db="UniProtKB">
        <authorList>
            <consortium name="RefSeq"/>
        </authorList>
    </citation>
    <scope>IDENTIFICATION</scope>
</reference>
<keyword evidence="5" id="KW-1185">Reference proteome</keyword>
<dbReference type="InterPro" id="IPR013783">
    <property type="entry name" value="Ig-like_fold"/>
</dbReference>
<feature type="domain" description="Fibronectin type-III" evidence="4">
    <location>
        <begin position="595"/>
        <end position="693"/>
    </location>
</feature>
<keyword evidence="3" id="KW-0732">Signal</keyword>
<feature type="chain" id="PRO_5042509432" evidence="3">
    <location>
        <begin position="20"/>
        <end position="1117"/>
    </location>
</feature>
<feature type="transmembrane region" description="Helical" evidence="2">
    <location>
        <begin position="1083"/>
        <end position="1106"/>
    </location>
</feature>
<keyword evidence="2" id="KW-0472">Membrane</keyword>
<sequence>MALTKCIALLALFCGAVSASWGPSNLVAEVDDSEGDFVNFNVQWKAGDCPTAKFHLYTQTPNGPRIEETSTRESQFTIEKKEFWTNYTIILETSWCIFGENRLQIEKSIGPGNPHPVKNVETVSSAVDANITIEEAFMPKIVDMYNITLCWSESCKTMVHVRNQHKATTFTMDLHELLPSTRYDLSIVPAIAFQGETYRGRAYEAEFVTADVELPIPSGFEATFPWHGEQRLVKLTWKLSEASYDLAFYNVTVTCESDAAFVESIDVTEPEVTFTDLPFSKNLTVHITPVFNISHHLMCRTPGVFRFETPHTVPVPIKFASVGLDANTLYAQWDTSVKVLSPALLFVIEYSSSENDSKTVNSSERKTILRGLEPNTTYEVLLSVLPANTSSSFNFTTLDKDYAAPVNVIADLLSEGSDTASYDLKWNSDAAPRNATFYRIISCKRDTGVCTQNETEDAHEVIPLEYFADYDLRVDAIYELDLNQTQVRSGEKTNLTTPGTSPSAVTNIQVQNVSTTTAVLTWSPPANLPVKLSRTYQITDAPNNVIASTEEERIELTKLGPYSLYNITIQTTVSYNGSKFDGSAESELFYTDSAAPGPPESVTAEQHVRTNTFKVSWTVPKVKNGKLDYYEVETKDSEDNIVSSITGLVGTRGITVRLPSVHGDANFTVSVRAVNINLKGQPLPGPAKSSALLFKGIGAPSAEVIKRLSSSLLLEMTPSNDTEDTTGLYYIAANAQGDTFRSTSKRVEVKNLRSYTPETIAFAACFLPTFCSESVALTSVTNVAGPSAVNDLTSDYANLTNPVFKWAPPTTANGPLDGYVFTLRDLTNKSVNFEKVLPFQQLSFTYESDLEFEKYNFSVSAFNYDLDDPKVRVSGELSSILVKTAGRHPPKPENVQELNKTSTSAFLQWEKPDYPGFKVAYYHIEVPALKYQEITNKTSFVLEGLKPYTNTTVLTRGCTSDKVDSCGLPGAFEVATRVDTPSEPLSVTVSDVTQSEFSVSWKAPNTPNGPIDGYKVAISQSGAGNLTWITVEEKQVKHKFSNLTSASAYTVHVLAYNIDEDTHEEYDSKPASASFETVGSGSAVWWIVALVLVLIAVGVGVGILLYRRRTLRNEDMG</sequence>
<dbReference type="PROSITE" id="PS50853">
    <property type="entry name" value="FN3"/>
    <property type="match status" value="6"/>
</dbReference>
<dbReference type="PANTHER" id="PTHR46708">
    <property type="entry name" value="TENASCIN"/>
    <property type="match status" value="1"/>
</dbReference>
<dbReference type="SMART" id="SM00060">
    <property type="entry name" value="FN3"/>
    <property type="match status" value="7"/>
</dbReference>
<gene>
    <name evidence="6" type="primary">LOC100900533</name>
</gene>
<feature type="domain" description="Fibronectin type-III" evidence="4">
    <location>
        <begin position="891"/>
        <end position="981"/>
    </location>
</feature>
<evidence type="ECO:0000259" key="4">
    <source>
        <dbReference type="PROSITE" id="PS50853"/>
    </source>
</evidence>
<evidence type="ECO:0000313" key="6">
    <source>
        <dbReference type="RefSeq" id="XP_003740304.1"/>
    </source>
</evidence>
<protein>
    <submittedName>
        <fullName evidence="6">Phosphatidylinositol phosphatase PTPRQ</fullName>
    </submittedName>
</protein>